<dbReference type="Gene3D" id="3.40.50.1460">
    <property type="match status" value="1"/>
</dbReference>
<dbReference type="InterPro" id="IPR001309">
    <property type="entry name" value="Pept_C14_p20"/>
</dbReference>
<dbReference type="EMBL" id="QBKU01000015">
    <property type="protein sequence ID" value="PTX64755.1"/>
    <property type="molecule type" value="Genomic_DNA"/>
</dbReference>
<dbReference type="SMART" id="SM00671">
    <property type="entry name" value="SEL1"/>
    <property type="match status" value="4"/>
</dbReference>
<dbReference type="AlphaFoldDB" id="A0A2T6C8W9"/>
<dbReference type="InterPro" id="IPR006597">
    <property type="entry name" value="Sel1-like"/>
</dbReference>
<dbReference type="InterPro" id="IPR052039">
    <property type="entry name" value="Caspase-related_regulators"/>
</dbReference>
<dbReference type="InterPro" id="IPR011990">
    <property type="entry name" value="TPR-like_helical_dom_sf"/>
</dbReference>
<keyword evidence="2" id="KW-0732">Signal</keyword>
<dbReference type="GO" id="GO:0004197">
    <property type="term" value="F:cysteine-type endopeptidase activity"/>
    <property type="evidence" value="ECO:0007669"/>
    <property type="project" value="InterPro"/>
</dbReference>
<organism evidence="4 5">
    <name type="scientific">Sulfitobacter mediterraneus</name>
    <dbReference type="NCBI Taxonomy" id="83219"/>
    <lineage>
        <taxon>Bacteria</taxon>
        <taxon>Pseudomonadati</taxon>
        <taxon>Pseudomonadota</taxon>
        <taxon>Alphaproteobacteria</taxon>
        <taxon>Rhodobacterales</taxon>
        <taxon>Roseobacteraceae</taxon>
        <taxon>Sulfitobacter</taxon>
    </lineage>
</organism>
<accession>A0A2T6C8W9</accession>
<dbReference type="InterPro" id="IPR029030">
    <property type="entry name" value="Caspase-like_dom_sf"/>
</dbReference>
<dbReference type="SUPFAM" id="SSF81901">
    <property type="entry name" value="HCP-like"/>
    <property type="match status" value="1"/>
</dbReference>
<name>A0A2T6C8W9_9RHOB</name>
<feature type="chain" id="PRO_5015420978" evidence="2">
    <location>
        <begin position="25"/>
        <end position="503"/>
    </location>
</feature>
<dbReference type="GO" id="GO:0006508">
    <property type="term" value="P:proteolysis"/>
    <property type="evidence" value="ECO:0007669"/>
    <property type="project" value="InterPro"/>
</dbReference>
<feature type="domain" description="Caspase family p20" evidence="3">
    <location>
        <begin position="26"/>
        <end position="155"/>
    </location>
</feature>
<feature type="signal peptide" evidence="2">
    <location>
        <begin position="1"/>
        <end position="24"/>
    </location>
</feature>
<evidence type="ECO:0000256" key="1">
    <source>
        <dbReference type="ARBA" id="ARBA00010134"/>
    </source>
</evidence>
<dbReference type="Proteomes" id="UP000244092">
    <property type="component" value="Unassembled WGS sequence"/>
</dbReference>
<dbReference type="SMART" id="SM00115">
    <property type="entry name" value="CASc"/>
    <property type="match status" value="1"/>
</dbReference>
<evidence type="ECO:0000313" key="4">
    <source>
        <dbReference type="EMBL" id="PTX64755.1"/>
    </source>
</evidence>
<evidence type="ECO:0000259" key="3">
    <source>
        <dbReference type="PROSITE" id="PS50208"/>
    </source>
</evidence>
<dbReference type="PROSITE" id="PS50208">
    <property type="entry name" value="CASPASE_P20"/>
    <property type="match status" value="1"/>
</dbReference>
<dbReference type="InterPro" id="IPR015917">
    <property type="entry name" value="Pept_C14A"/>
</dbReference>
<dbReference type="Gene3D" id="1.25.40.10">
    <property type="entry name" value="Tetratricopeptide repeat domain"/>
    <property type="match status" value="1"/>
</dbReference>
<dbReference type="InterPro" id="IPR011600">
    <property type="entry name" value="Pept_C14_caspase"/>
</dbReference>
<dbReference type="Pfam" id="PF00656">
    <property type="entry name" value="Peptidase_C14"/>
    <property type="match status" value="1"/>
</dbReference>
<evidence type="ECO:0000313" key="5">
    <source>
        <dbReference type="Proteomes" id="UP000244092"/>
    </source>
</evidence>
<comment type="caution">
    <text evidence="4">The sequence shown here is derived from an EMBL/GenBank/DDBJ whole genome shotgun (WGS) entry which is preliminary data.</text>
</comment>
<reference evidence="4 5" key="1">
    <citation type="submission" date="2018-04" db="EMBL/GenBank/DDBJ databases">
        <title>Genomic Encyclopedia of Archaeal and Bacterial Type Strains, Phase II (KMG-II): from individual species to whole genera.</title>
        <authorList>
            <person name="Goeker M."/>
        </authorList>
    </citation>
    <scope>NUCLEOTIDE SEQUENCE [LARGE SCALE GENOMIC DNA]</scope>
    <source>
        <strain evidence="4 5">DSM 12244</strain>
    </source>
</reference>
<proteinExistence type="inferred from homology"/>
<dbReference type="Pfam" id="PF08238">
    <property type="entry name" value="Sel1"/>
    <property type="match status" value="3"/>
</dbReference>
<dbReference type="RefSeq" id="WP_025049920.1">
    <property type="nucleotide sequence ID" value="NZ_CANMAK010000001.1"/>
</dbReference>
<protein>
    <submittedName>
        <fullName evidence="4">Sel1 repeat-containing protein</fullName>
    </submittedName>
</protein>
<dbReference type="PANTHER" id="PTHR22576">
    <property type="entry name" value="MUCOSA ASSOCIATED LYMPHOID TISSUE LYMPHOMA TRANSLOCATION PROTEIN 1/PARACASPASE"/>
    <property type="match status" value="1"/>
</dbReference>
<sequence length="503" mass="54579">MNTLLRMFLMALAFCAGTVGLANASPERVALVLGMAKYQSIEPLTNTRNDAEALAQTLTDIGFDVTLGLDKTADELREMMREFAFRSETADLALVYFAGHGIEVQGENFLIPVDARPRSNDDVQQQSISLKEMLSVVERARKMRIVILDSCRNNPLGGGISLAQTETSNQQPVDEATRGVGGLAAANPDRGTLVAFAAKDGQVALDGNRGNSPYARALIDKMAEPGLEISLMFRQVRDAVLRETGNLQEPHTYGSLSGTPFYLSGNNKGQPDISSAEPATAWSKLRPDQESQLLALADLGDTRSMLGLAYIRLNPEDPRFDPAAAVEFLERAAARGSPEAQMELAKLFEQGLGVEIDEKRALELYRAAADQDFADAINDLGFLHYQGGLGLRADPAKALELFERAADLRQPEAQFNFAALIDDGLIAKKGPPEAAGYLYAALRSGSEDVLNLLLQRPTMFKEETRRELQKLLKNNAFYGGSIDGDFGPGTNRSIRAAYGLTDG</sequence>
<comment type="similarity">
    <text evidence="1">Belongs to the peptidase C14A family.</text>
</comment>
<dbReference type="PANTHER" id="PTHR22576:SF37">
    <property type="entry name" value="MUCOSA-ASSOCIATED LYMPHOID TISSUE LYMPHOMA TRANSLOCATION PROTEIN 1"/>
    <property type="match status" value="1"/>
</dbReference>
<gene>
    <name evidence="4" type="ORF">C8N31_11524</name>
</gene>
<evidence type="ECO:0000256" key="2">
    <source>
        <dbReference type="SAM" id="SignalP"/>
    </source>
</evidence>
<dbReference type="SUPFAM" id="SSF52129">
    <property type="entry name" value="Caspase-like"/>
    <property type="match status" value="1"/>
</dbReference>